<sequence length="98" mass="11075">MEIKEGGLRSLNEGLWAKTDRPDRDIILLFVDNDAFLFFGEIVLHFFAVVLSYLSSPLCLSQHAIKIFLEISSSGIGIRPREICLNTGSWRCDGEERS</sequence>
<protein>
    <submittedName>
        <fullName evidence="1">Uncharacterized protein</fullName>
    </submittedName>
</protein>
<proteinExistence type="predicted"/>
<name>A0A8X6K089_NEPPI</name>
<dbReference type="AlphaFoldDB" id="A0A8X6K089"/>
<keyword evidence="2" id="KW-1185">Reference proteome</keyword>
<evidence type="ECO:0000313" key="2">
    <source>
        <dbReference type="Proteomes" id="UP000887013"/>
    </source>
</evidence>
<organism evidence="1 2">
    <name type="scientific">Nephila pilipes</name>
    <name type="common">Giant wood spider</name>
    <name type="synonym">Nephila maculata</name>
    <dbReference type="NCBI Taxonomy" id="299642"/>
    <lineage>
        <taxon>Eukaryota</taxon>
        <taxon>Metazoa</taxon>
        <taxon>Ecdysozoa</taxon>
        <taxon>Arthropoda</taxon>
        <taxon>Chelicerata</taxon>
        <taxon>Arachnida</taxon>
        <taxon>Araneae</taxon>
        <taxon>Araneomorphae</taxon>
        <taxon>Entelegynae</taxon>
        <taxon>Araneoidea</taxon>
        <taxon>Nephilidae</taxon>
        <taxon>Nephila</taxon>
    </lineage>
</organism>
<accession>A0A8X6K089</accession>
<comment type="caution">
    <text evidence="1">The sequence shown here is derived from an EMBL/GenBank/DDBJ whole genome shotgun (WGS) entry which is preliminary data.</text>
</comment>
<gene>
    <name evidence="1" type="ORF">NPIL_169801</name>
</gene>
<evidence type="ECO:0000313" key="1">
    <source>
        <dbReference type="EMBL" id="GFS50771.1"/>
    </source>
</evidence>
<dbReference type="Proteomes" id="UP000887013">
    <property type="component" value="Unassembled WGS sequence"/>
</dbReference>
<dbReference type="EMBL" id="BMAW01045577">
    <property type="protein sequence ID" value="GFS50771.1"/>
    <property type="molecule type" value="Genomic_DNA"/>
</dbReference>
<reference evidence="1" key="1">
    <citation type="submission" date="2020-08" db="EMBL/GenBank/DDBJ databases">
        <title>Multicomponent nature underlies the extraordinary mechanical properties of spider dragline silk.</title>
        <authorList>
            <person name="Kono N."/>
            <person name="Nakamura H."/>
            <person name="Mori M."/>
            <person name="Yoshida Y."/>
            <person name="Ohtoshi R."/>
            <person name="Malay A.D."/>
            <person name="Moran D.A.P."/>
            <person name="Tomita M."/>
            <person name="Numata K."/>
            <person name="Arakawa K."/>
        </authorList>
    </citation>
    <scope>NUCLEOTIDE SEQUENCE</scope>
</reference>